<dbReference type="Gene3D" id="3.40.50.720">
    <property type="entry name" value="NAD(P)-binding Rossmann-like Domain"/>
    <property type="match status" value="1"/>
</dbReference>
<dbReference type="PANTHER" id="PTHR43267:SF1">
    <property type="entry name" value="TRNA THREONYLCARBAMOYLADENOSINE DEHYDRATASE"/>
    <property type="match status" value="1"/>
</dbReference>
<dbReference type="GO" id="GO:0008641">
    <property type="term" value="F:ubiquitin-like modifier activating enzyme activity"/>
    <property type="evidence" value="ECO:0007669"/>
    <property type="project" value="InterPro"/>
</dbReference>
<dbReference type="Pfam" id="PF00899">
    <property type="entry name" value="ThiF"/>
    <property type="match status" value="1"/>
</dbReference>
<name>H3ZBB1_9ALTE</name>
<evidence type="ECO:0000259" key="1">
    <source>
        <dbReference type="Pfam" id="PF00899"/>
    </source>
</evidence>
<dbReference type="NCBIfam" id="NF006077">
    <property type="entry name" value="PRK08223.1"/>
    <property type="match status" value="1"/>
</dbReference>
<protein>
    <submittedName>
        <fullName evidence="2">UBA/THIF-type NAD/FAD binding protein</fullName>
    </submittedName>
</protein>
<dbReference type="PANTHER" id="PTHR43267">
    <property type="entry name" value="TRNA THREONYLCARBAMOYLADENOSINE DEHYDRATASE"/>
    <property type="match status" value="1"/>
</dbReference>
<keyword evidence="3" id="KW-1185">Reference proteome</keyword>
<comment type="caution">
    <text evidence="2">The sequence shown here is derived from an EMBL/GenBank/DDBJ whole genome shotgun (WGS) entry which is preliminary data.</text>
</comment>
<dbReference type="RefSeq" id="WP_008949627.1">
    <property type="nucleotide sequence ID" value="NZ_AHTH01000005.1"/>
</dbReference>
<dbReference type="InterPro" id="IPR045886">
    <property type="entry name" value="ThiF/MoeB/HesA"/>
</dbReference>
<dbReference type="Proteomes" id="UP000012046">
    <property type="component" value="Unassembled WGS sequence"/>
</dbReference>
<dbReference type="EMBL" id="AHTH01000005">
    <property type="protein sequence ID" value="EHR42225.1"/>
    <property type="molecule type" value="Genomic_DNA"/>
</dbReference>
<dbReference type="SUPFAM" id="SSF69572">
    <property type="entry name" value="Activating enzymes of the ubiquitin-like proteins"/>
    <property type="match status" value="1"/>
</dbReference>
<feature type="domain" description="THIF-type NAD/FAD binding fold" evidence="1">
    <location>
        <begin position="19"/>
        <end position="265"/>
    </location>
</feature>
<dbReference type="GO" id="GO:0061503">
    <property type="term" value="F:tRNA threonylcarbamoyladenosine dehydratase"/>
    <property type="evidence" value="ECO:0007669"/>
    <property type="project" value="TreeGrafter"/>
</dbReference>
<reference evidence="2 3" key="1">
    <citation type="journal article" date="2012" name="J. Bacteriol.">
        <title>Genome Sequence of Extracellular-Protease-Producing Alishewanella jeotgali Isolated from Traditional Korean Fermented Seafood.</title>
        <authorList>
            <person name="Jung J."/>
            <person name="Chun J."/>
            <person name="Park W."/>
        </authorList>
    </citation>
    <scope>NUCLEOTIDE SEQUENCE [LARGE SCALE GENOMIC DNA]</scope>
    <source>
        <strain evidence="2 3">KCTC 22429</strain>
    </source>
</reference>
<organism evidence="2 3">
    <name type="scientific">Alishewanella jeotgali KCTC 22429</name>
    <dbReference type="NCBI Taxonomy" id="1129374"/>
    <lineage>
        <taxon>Bacteria</taxon>
        <taxon>Pseudomonadati</taxon>
        <taxon>Pseudomonadota</taxon>
        <taxon>Gammaproteobacteria</taxon>
        <taxon>Alteromonadales</taxon>
        <taxon>Alteromonadaceae</taxon>
        <taxon>Alishewanella</taxon>
    </lineage>
</organism>
<dbReference type="GO" id="GO:0061504">
    <property type="term" value="P:cyclic threonylcarbamoyladenosine biosynthetic process"/>
    <property type="evidence" value="ECO:0007669"/>
    <property type="project" value="TreeGrafter"/>
</dbReference>
<dbReference type="AlphaFoldDB" id="H3ZBB1"/>
<dbReference type="STRING" id="1129374.AJE_03081"/>
<accession>H3ZBB1</accession>
<evidence type="ECO:0000313" key="2">
    <source>
        <dbReference type="EMBL" id="EHR42225.1"/>
    </source>
</evidence>
<proteinExistence type="predicted"/>
<evidence type="ECO:0000313" key="3">
    <source>
        <dbReference type="Proteomes" id="UP000012046"/>
    </source>
</evidence>
<dbReference type="InterPro" id="IPR000594">
    <property type="entry name" value="ThiF_NAD_FAD-bd"/>
</dbReference>
<dbReference type="PATRIC" id="fig|1129374.4.peg.623"/>
<dbReference type="CDD" id="cd01483">
    <property type="entry name" value="E1_enzyme_family"/>
    <property type="match status" value="1"/>
</dbReference>
<gene>
    <name evidence="2" type="ORF">AJE_03081</name>
</gene>
<dbReference type="InterPro" id="IPR035985">
    <property type="entry name" value="Ubiquitin-activating_enz"/>
</dbReference>
<sequence>MTTTHAELSPPFDYHAAFSRNIGWFTEQEQQILSSKKVAIAGCGGVGGIHTLTLARLGIGHFALADFDSFGIENFNRQIGATMSTLDKPKLAVISQMLRDINPQVQLADFPQGVNEQNAEAFLEGVDLYVDSLDFFAVKARRLMFEICHRKQIPAITAAPLGMGTAFLCFMPGEMSFEEYFGLAQHTESEQFVRFYLGLAPKGLQRSYLVDPSRVDLANKRGPSTIVGCTLSAGIAAAYASKILLGRGELICAPRGMQFDGYCNKLAYSWMPFGAANPWFKLKVKLAKRQLGIN</sequence>
<dbReference type="eggNOG" id="COG0476">
    <property type="taxonomic scope" value="Bacteria"/>
</dbReference>